<dbReference type="SUPFAM" id="SSF52540">
    <property type="entry name" value="P-loop containing nucleoside triphosphate hydrolases"/>
    <property type="match status" value="1"/>
</dbReference>
<dbReference type="GO" id="GO:0003690">
    <property type="term" value="F:double-stranded DNA binding"/>
    <property type="evidence" value="ECO:0007669"/>
    <property type="project" value="TreeGrafter"/>
</dbReference>
<dbReference type="InterPro" id="IPR027417">
    <property type="entry name" value="P-loop_NTPase"/>
</dbReference>
<dbReference type="GO" id="GO:0046403">
    <property type="term" value="F:polynucleotide 3'-phosphatase activity"/>
    <property type="evidence" value="ECO:0007669"/>
    <property type="project" value="TreeGrafter"/>
</dbReference>
<dbReference type="OrthoDB" id="19045at2759"/>
<feature type="compositionally biased region" description="Polar residues" evidence="1">
    <location>
        <begin position="1"/>
        <end position="12"/>
    </location>
</feature>
<gene>
    <name evidence="2" type="ORF">H696_00837</name>
</gene>
<evidence type="ECO:0000313" key="2">
    <source>
        <dbReference type="EMBL" id="KCV73297.1"/>
    </source>
</evidence>
<dbReference type="RefSeq" id="XP_009492998.1">
    <property type="nucleotide sequence ID" value="XM_009494723.1"/>
</dbReference>
<dbReference type="GeneID" id="20525562"/>
<dbReference type="Pfam" id="PF08645">
    <property type="entry name" value="PNK3P"/>
    <property type="match status" value="1"/>
</dbReference>
<dbReference type="EMBL" id="KB932201">
    <property type="protein sequence ID" value="KCV73297.1"/>
    <property type="molecule type" value="Genomic_DNA"/>
</dbReference>
<protein>
    <recommendedName>
        <fullName evidence="4">Polynucleotide kinase 3'-phosphatase</fullName>
    </recommendedName>
</protein>
<dbReference type="PANTHER" id="PTHR12083">
    <property type="entry name" value="BIFUNCTIONAL POLYNUCLEOTIDE PHOSPHATASE/KINASE"/>
    <property type="match status" value="1"/>
</dbReference>
<dbReference type="SUPFAM" id="SSF56784">
    <property type="entry name" value="HAD-like"/>
    <property type="match status" value="1"/>
</dbReference>
<dbReference type="GO" id="GO:0046404">
    <property type="term" value="F:ATP-dependent polydeoxyribonucleotide 5'-hydroxyl-kinase activity"/>
    <property type="evidence" value="ECO:0007669"/>
    <property type="project" value="TreeGrafter"/>
</dbReference>
<feature type="region of interest" description="Disordered" evidence="1">
    <location>
        <begin position="119"/>
        <end position="142"/>
    </location>
</feature>
<dbReference type="NCBIfam" id="TIGR01662">
    <property type="entry name" value="HAD-SF-IIIA"/>
    <property type="match status" value="1"/>
</dbReference>
<dbReference type="Gene3D" id="3.40.50.1000">
    <property type="entry name" value="HAD superfamily/HAD-like"/>
    <property type="match status" value="1"/>
</dbReference>
<evidence type="ECO:0008006" key="4">
    <source>
        <dbReference type="Google" id="ProtNLM"/>
    </source>
</evidence>
<feature type="region of interest" description="Disordered" evidence="1">
    <location>
        <begin position="527"/>
        <end position="550"/>
    </location>
</feature>
<dbReference type="AlphaFoldDB" id="A0A058ZIF2"/>
<dbReference type="GO" id="GO:0006281">
    <property type="term" value="P:DNA repair"/>
    <property type="evidence" value="ECO:0007669"/>
    <property type="project" value="TreeGrafter"/>
</dbReference>
<evidence type="ECO:0000313" key="3">
    <source>
        <dbReference type="Proteomes" id="UP000030693"/>
    </source>
</evidence>
<dbReference type="eggNOG" id="KOG2134">
    <property type="taxonomic scope" value="Eukaryota"/>
</dbReference>
<dbReference type="InterPro" id="IPR006549">
    <property type="entry name" value="HAD-SF_hydro_IIIA"/>
</dbReference>
<dbReference type="Gene3D" id="3.40.50.300">
    <property type="entry name" value="P-loop containing nucleotide triphosphate hydrolases"/>
    <property type="match status" value="1"/>
</dbReference>
<dbReference type="Pfam" id="PF13671">
    <property type="entry name" value="AAA_33"/>
    <property type="match status" value="1"/>
</dbReference>
<proteinExistence type="predicted"/>
<feature type="compositionally biased region" description="Basic and acidic residues" evidence="1">
    <location>
        <begin position="27"/>
        <end position="43"/>
    </location>
</feature>
<keyword evidence="3" id="KW-1185">Reference proteome</keyword>
<dbReference type="Proteomes" id="UP000030693">
    <property type="component" value="Unassembled WGS sequence"/>
</dbReference>
<dbReference type="InterPro" id="IPR023214">
    <property type="entry name" value="HAD_sf"/>
</dbReference>
<name>A0A058ZIF2_FONAL</name>
<dbReference type="PANTHER" id="PTHR12083:SF9">
    <property type="entry name" value="BIFUNCTIONAL POLYNUCLEOTIDE PHOSPHATASE_KINASE"/>
    <property type="match status" value="1"/>
</dbReference>
<dbReference type="STRING" id="691883.A0A058ZIF2"/>
<dbReference type="InterPro" id="IPR036412">
    <property type="entry name" value="HAD-like_sf"/>
</dbReference>
<reference evidence="2" key="1">
    <citation type="submission" date="2013-04" db="EMBL/GenBank/DDBJ databases">
        <title>The Genome Sequence of Fonticula alba ATCC 38817.</title>
        <authorList>
            <consortium name="The Broad Institute Genomics Platform"/>
            <person name="Russ C."/>
            <person name="Cuomo C."/>
            <person name="Burger G."/>
            <person name="Gray M.W."/>
            <person name="Holland P.W.H."/>
            <person name="King N."/>
            <person name="Lang F.B.F."/>
            <person name="Roger A.J."/>
            <person name="Ruiz-Trillo I."/>
            <person name="Brown M."/>
            <person name="Walker B."/>
            <person name="Young S."/>
            <person name="Zeng Q."/>
            <person name="Gargeya S."/>
            <person name="Fitzgerald M."/>
            <person name="Haas B."/>
            <person name="Abouelleil A."/>
            <person name="Allen A.W."/>
            <person name="Alvarado L."/>
            <person name="Arachchi H.M."/>
            <person name="Berlin A.M."/>
            <person name="Chapman S.B."/>
            <person name="Gainer-Dewar J."/>
            <person name="Goldberg J."/>
            <person name="Griggs A."/>
            <person name="Gujja S."/>
            <person name="Hansen M."/>
            <person name="Howarth C."/>
            <person name="Imamovic A."/>
            <person name="Ireland A."/>
            <person name="Larimer J."/>
            <person name="McCowan C."/>
            <person name="Murphy C."/>
            <person name="Pearson M."/>
            <person name="Poon T.W."/>
            <person name="Priest M."/>
            <person name="Roberts A."/>
            <person name="Saif S."/>
            <person name="Shea T."/>
            <person name="Sisk P."/>
            <person name="Sykes S."/>
            <person name="Wortman J."/>
            <person name="Nusbaum C."/>
            <person name="Birren B."/>
        </authorList>
    </citation>
    <scope>NUCLEOTIDE SEQUENCE [LARGE SCALE GENOMIC DNA]</scope>
    <source>
        <strain evidence="2">ATCC 38817</strain>
    </source>
</reference>
<sequence length="567" mass="62593">MKRTSPRNQPTLFQALGVERPGQPDKSQPEKSQSDKCQHEKPRTSRHPMFWLPRETSGTLIYGESLSLEEHLRRAAGKGAAPKPLRVAAFDMDFTLIRPHRGTYPRGPSDWVFLTPEGQKAATGSSRKRQAPRRPVTTVSRDPKSLAALETPLRGAGHLSEVRDTLQALHSAGWLVAIFSNQFVSPDMEASHRREMRTKLEDIASHIDIPFCFSAALSRDGYRKPCRGMWLHFVARMADTYGLEIDQERSFFVGDAAGRPSDHSAADRLFAANNGLPFFLPEEIFFGTPVVPELLVLRHFEPRSFPKSGTPEHRQVQDRITALTQQGAPAAGAELVLLVGPPASGKSTFARRYFRTEDVRSRGLGGFDAKVPVAGSGASDDAPAPETPARRYLRVNQDLLKSREACIRLTDRLLTAGHSVVVDNTNPDRATREAYLAIATRLGVPARAFVLGMPDGSADEGYMLLSQHLNLYRLLRGDTDGDPRDLVPRIAFNIFSSKFQHPSVADEPGLTSVAVVPFLPDFAPAVGPADEQADLQDTAPSSPLGRTPSSWEDIRSCRERLFFEHLV</sequence>
<accession>A0A058ZIF2</accession>
<evidence type="ECO:0000256" key="1">
    <source>
        <dbReference type="SAM" id="MobiDB-lite"/>
    </source>
</evidence>
<feature type="region of interest" description="Disordered" evidence="1">
    <location>
        <begin position="1"/>
        <end position="50"/>
    </location>
</feature>
<organism evidence="2">
    <name type="scientific">Fonticula alba</name>
    <name type="common">Slime mold</name>
    <dbReference type="NCBI Taxonomy" id="691883"/>
    <lineage>
        <taxon>Eukaryota</taxon>
        <taxon>Rotosphaerida</taxon>
        <taxon>Fonticulaceae</taxon>
        <taxon>Fonticula</taxon>
    </lineage>
</organism>
<dbReference type="InterPro" id="IPR013954">
    <property type="entry name" value="PNK3P"/>
</dbReference>